<dbReference type="GO" id="GO:0016747">
    <property type="term" value="F:acyltransferase activity, transferring groups other than amino-acyl groups"/>
    <property type="evidence" value="ECO:0007669"/>
    <property type="project" value="InterPro"/>
</dbReference>
<dbReference type="EMBL" id="JADEXN010000149">
    <property type="protein sequence ID" value="MBE9041087.1"/>
    <property type="molecule type" value="Genomic_DNA"/>
</dbReference>
<dbReference type="PANTHER" id="PTHR43792:SF1">
    <property type="entry name" value="N-ACETYLTRANSFERASE DOMAIN-CONTAINING PROTEIN"/>
    <property type="match status" value="1"/>
</dbReference>
<comment type="caution">
    <text evidence="2">The sequence shown here is derived from an EMBL/GenBank/DDBJ whole genome shotgun (WGS) entry which is preliminary data.</text>
</comment>
<dbReference type="Gene3D" id="3.40.630.30">
    <property type="match status" value="1"/>
</dbReference>
<dbReference type="PANTHER" id="PTHR43792">
    <property type="entry name" value="GNAT FAMILY, PUTATIVE (AFU_ORTHOLOGUE AFUA_3G00765)-RELATED-RELATED"/>
    <property type="match status" value="1"/>
</dbReference>
<gene>
    <name evidence="2" type="ORF">IQ235_09885</name>
</gene>
<dbReference type="InterPro" id="IPR051531">
    <property type="entry name" value="N-acetyltransferase"/>
</dbReference>
<dbReference type="InterPro" id="IPR016181">
    <property type="entry name" value="Acyl_CoA_acyltransferase"/>
</dbReference>
<accession>A0A928VYE5</accession>
<proteinExistence type="predicted"/>
<reference evidence="2" key="1">
    <citation type="submission" date="2020-10" db="EMBL/GenBank/DDBJ databases">
        <authorList>
            <person name="Castelo-Branco R."/>
            <person name="Eusebio N."/>
            <person name="Adriana R."/>
            <person name="Vieira A."/>
            <person name="Brugerolle De Fraissinette N."/>
            <person name="Rezende De Castro R."/>
            <person name="Schneider M.P."/>
            <person name="Vasconcelos V."/>
            <person name="Leao P.N."/>
        </authorList>
    </citation>
    <scope>NUCLEOTIDE SEQUENCE</scope>
    <source>
        <strain evidence="2">LEGE 11467</strain>
    </source>
</reference>
<dbReference type="Proteomes" id="UP000621799">
    <property type="component" value="Unassembled WGS sequence"/>
</dbReference>
<evidence type="ECO:0000259" key="1">
    <source>
        <dbReference type="PROSITE" id="PS51186"/>
    </source>
</evidence>
<keyword evidence="3" id="KW-1185">Reference proteome</keyword>
<dbReference type="SUPFAM" id="SSF55729">
    <property type="entry name" value="Acyl-CoA N-acyltransferases (Nat)"/>
    <property type="match status" value="1"/>
</dbReference>
<evidence type="ECO:0000313" key="3">
    <source>
        <dbReference type="Proteomes" id="UP000621799"/>
    </source>
</evidence>
<name>A0A928VYE5_9CYAN</name>
<feature type="domain" description="N-acetyltransferase" evidence="1">
    <location>
        <begin position="9"/>
        <end position="166"/>
    </location>
</feature>
<protein>
    <submittedName>
        <fullName evidence="2">GNAT family N-acetyltransferase</fullName>
    </submittedName>
</protein>
<sequence>MDKIQTSRLILRRWQESDRAPFAQLNADPRVMEYMPGLLSADENNDLVDRIENDFRDRGFGWFAVELASTQTFIGFIGLSVPRFEASFTPCVEIGWRLAFDYWGNGYATEGAASVLNYGFTQLQLPQVVSFTVPANRRSRRVMERIGLEFVGTFNHPVLPPGHPLEQHFLYAGSAPSPV</sequence>
<organism evidence="2 3">
    <name type="scientific">Zarconia navalis LEGE 11467</name>
    <dbReference type="NCBI Taxonomy" id="1828826"/>
    <lineage>
        <taxon>Bacteria</taxon>
        <taxon>Bacillati</taxon>
        <taxon>Cyanobacteriota</taxon>
        <taxon>Cyanophyceae</taxon>
        <taxon>Oscillatoriophycideae</taxon>
        <taxon>Oscillatoriales</taxon>
        <taxon>Oscillatoriales incertae sedis</taxon>
        <taxon>Zarconia</taxon>
        <taxon>Zarconia navalis</taxon>
    </lineage>
</organism>
<dbReference type="PROSITE" id="PS51186">
    <property type="entry name" value="GNAT"/>
    <property type="match status" value="1"/>
</dbReference>
<dbReference type="AlphaFoldDB" id="A0A928VYE5"/>
<dbReference type="RefSeq" id="WP_264321316.1">
    <property type="nucleotide sequence ID" value="NZ_JADEXN010000149.1"/>
</dbReference>
<evidence type="ECO:0000313" key="2">
    <source>
        <dbReference type="EMBL" id="MBE9041087.1"/>
    </source>
</evidence>
<dbReference type="InterPro" id="IPR000182">
    <property type="entry name" value="GNAT_dom"/>
</dbReference>
<dbReference type="Pfam" id="PF13302">
    <property type="entry name" value="Acetyltransf_3"/>
    <property type="match status" value="1"/>
</dbReference>